<evidence type="ECO:0000313" key="3">
    <source>
        <dbReference type="Proteomes" id="UP000533269"/>
    </source>
</evidence>
<dbReference type="GO" id="GO:0140359">
    <property type="term" value="F:ABC-type transporter activity"/>
    <property type="evidence" value="ECO:0007669"/>
    <property type="project" value="InterPro"/>
</dbReference>
<reference evidence="2 3" key="2">
    <citation type="submission" date="2020-08" db="EMBL/GenBank/DDBJ databases">
        <authorList>
            <person name="Partida-Martinez L."/>
            <person name="Huntemann M."/>
            <person name="Clum A."/>
            <person name="Wang J."/>
            <person name="Palaniappan K."/>
            <person name="Ritter S."/>
            <person name="Chen I.-M."/>
            <person name="Stamatis D."/>
            <person name="Reddy T."/>
            <person name="O'Malley R."/>
            <person name="Daum C."/>
            <person name="Shapiro N."/>
            <person name="Ivanova N."/>
            <person name="Kyrpides N."/>
            <person name="Woyke T."/>
        </authorList>
    </citation>
    <scope>NUCLEOTIDE SEQUENCE [LARGE SCALE GENOMIC DNA]</scope>
    <source>
        <strain evidence="2 3">AS2.23</strain>
    </source>
</reference>
<keyword evidence="1" id="KW-0472">Membrane</keyword>
<keyword evidence="1" id="KW-0812">Transmembrane</keyword>
<feature type="transmembrane region" description="Helical" evidence="1">
    <location>
        <begin position="33"/>
        <end position="55"/>
    </location>
</feature>
<keyword evidence="1" id="KW-1133">Transmembrane helix</keyword>
<feature type="transmembrane region" description="Helical" evidence="1">
    <location>
        <begin position="259"/>
        <end position="281"/>
    </location>
</feature>
<feature type="transmembrane region" description="Helical" evidence="1">
    <location>
        <begin position="114"/>
        <end position="141"/>
    </location>
</feature>
<dbReference type="Proteomes" id="UP000533269">
    <property type="component" value="Unassembled WGS sequence"/>
</dbReference>
<proteinExistence type="predicted"/>
<reference evidence="2 3" key="1">
    <citation type="submission" date="2020-08" db="EMBL/GenBank/DDBJ databases">
        <title>The Agave Microbiome: Exploring the role of microbial communities in plant adaptations to desert environments.</title>
        <authorList>
            <person name="Partida-Martinez L.P."/>
        </authorList>
    </citation>
    <scope>NUCLEOTIDE SEQUENCE [LARGE SCALE GENOMIC DNA]</scope>
    <source>
        <strain evidence="2 3">AS2.23</strain>
    </source>
</reference>
<evidence type="ECO:0000313" key="2">
    <source>
        <dbReference type="EMBL" id="MBB2899416.1"/>
    </source>
</evidence>
<dbReference type="GO" id="GO:0005886">
    <property type="term" value="C:plasma membrane"/>
    <property type="evidence" value="ECO:0007669"/>
    <property type="project" value="UniProtKB-SubCell"/>
</dbReference>
<dbReference type="RefSeq" id="WP_183390079.1">
    <property type="nucleotide sequence ID" value="NZ_JACHVY010000001.1"/>
</dbReference>
<feature type="transmembrane region" description="Helical" evidence="1">
    <location>
        <begin position="75"/>
        <end position="93"/>
    </location>
</feature>
<evidence type="ECO:0000256" key="1">
    <source>
        <dbReference type="SAM" id="Phobius"/>
    </source>
</evidence>
<dbReference type="EMBL" id="JACHVY010000001">
    <property type="protein sequence ID" value="MBB2899416.1"/>
    <property type="molecule type" value="Genomic_DNA"/>
</dbReference>
<organism evidence="2 3">
    <name type="scientific">Kineococcus radiotolerans</name>
    <dbReference type="NCBI Taxonomy" id="131568"/>
    <lineage>
        <taxon>Bacteria</taxon>
        <taxon>Bacillati</taxon>
        <taxon>Actinomycetota</taxon>
        <taxon>Actinomycetes</taxon>
        <taxon>Kineosporiales</taxon>
        <taxon>Kineosporiaceae</taxon>
        <taxon>Kineococcus</taxon>
    </lineage>
</organism>
<protein>
    <submittedName>
        <fullName evidence="2">ABC-2 type transport system permease protein</fullName>
    </submittedName>
</protein>
<name>A0A7W4XUX8_KINRA</name>
<gene>
    <name evidence="2" type="ORF">FHR75_000204</name>
</gene>
<dbReference type="AlphaFoldDB" id="A0A7W4XUX8"/>
<feature type="transmembrane region" description="Helical" evidence="1">
    <location>
        <begin position="190"/>
        <end position="208"/>
    </location>
</feature>
<accession>A0A7W4XUX8</accession>
<comment type="caution">
    <text evidence="2">The sequence shown here is derived from an EMBL/GenBank/DDBJ whole genome shotgun (WGS) entry which is preliminary data.</text>
</comment>
<sequence>MTASATPSVRRAATTPSGPSFARVVRAEWTKLLGLRSTLAVAVATVAVTGLLTHLFASASSGDPGFIPTRNLADALPLAFLGPLVLGVLVGTGEFSTGTFRSTFAAVPRRVPVLLAQAVVTAAVVLGVGVLTVGAAVLGILPAAASRGMTPDLADAGIPLLLLGSVCYLVGAGLLGLAIGALLRRPVPAMVAAVVLLLVVPVVLSFAAEAGSDPMAVYDPEDVPAATAAVNTVETFTPVGAGSGLTNPDGGGLDGAPDLGIGGSALVMAGWVAVPLTVAAFRWRRRDLG</sequence>
<feature type="transmembrane region" description="Helical" evidence="1">
    <location>
        <begin position="161"/>
        <end position="183"/>
    </location>
</feature>